<dbReference type="SUPFAM" id="SSF55785">
    <property type="entry name" value="PYP-like sensor domain (PAS domain)"/>
    <property type="match status" value="2"/>
</dbReference>
<evidence type="ECO:0000256" key="3">
    <source>
        <dbReference type="ARBA" id="ARBA00022553"/>
    </source>
</evidence>
<comment type="catalytic activity">
    <reaction evidence="1">
        <text>ATP + protein L-histidine = ADP + protein N-phospho-L-histidine.</text>
        <dbReference type="EC" id="2.7.13.3"/>
    </reaction>
</comment>
<comment type="caution">
    <text evidence="8">The sequence shown here is derived from an EMBL/GenBank/DDBJ whole genome shotgun (WGS) entry which is preliminary data.</text>
</comment>
<dbReference type="InterPro" id="IPR036097">
    <property type="entry name" value="HisK_dim/P_sf"/>
</dbReference>
<dbReference type="PROSITE" id="PS50109">
    <property type="entry name" value="HIS_KIN"/>
    <property type="match status" value="1"/>
</dbReference>
<organism evidence="8 9">
    <name type="scientific">Pedobacter metabolipauper</name>
    <dbReference type="NCBI Taxonomy" id="425513"/>
    <lineage>
        <taxon>Bacteria</taxon>
        <taxon>Pseudomonadati</taxon>
        <taxon>Bacteroidota</taxon>
        <taxon>Sphingobacteriia</taxon>
        <taxon>Sphingobacteriales</taxon>
        <taxon>Sphingobacteriaceae</taxon>
        <taxon>Pedobacter</taxon>
    </lineage>
</organism>
<dbReference type="Pfam" id="PF00512">
    <property type="entry name" value="HisKA"/>
    <property type="match status" value="1"/>
</dbReference>
<proteinExistence type="predicted"/>
<dbReference type="GO" id="GO:0000155">
    <property type="term" value="F:phosphorelay sensor kinase activity"/>
    <property type="evidence" value="ECO:0007669"/>
    <property type="project" value="InterPro"/>
</dbReference>
<evidence type="ECO:0000256" key="4">
    <source>
        <dbReference type="ARBA" id="ARBA00022679"/>
    </source>
</evidence>
<accession>A0A4R6SYQ0</accession>
<evidence type="ECO:0000256" key="2">
    <source>
        <dbReference type="ARBA" id="ARBA00012438"/>
    </source>
</evidence>
<keyword evidence="4" id="KW-0808">Transferase</keyword>
<dbReference type="SUPFAM" id="SSF55874">
    <property type="entry name" value="ATPase domain of HSP90 chaperone/DNA topoisomerase II/histidine kinase"/>
    <property type="match status" value="1"/>
</dbReference>
<dbReference type="Gene3D" id="3.30.450.20">
    <property type="entry name" value="PAS domain"/>
    <property type="match status" value="2"/>
</dbReference>
<keyword evidence="3" id="KW-0597">Phosphoprotein</keyword>
<dbReference type="AlphaFoldDB" id="A0A4R6SYQ0"/>
<feature type="coiled-coil region" evidence="6">
    <location>
        <begin position="25"/>
        <end position="55"/>
    </location>
</feature>
<sequence>MLAAAVIGIGFLVLLYFGIKCRAVVKHLKDSLTVLQNENNQLSEKTELLSLAEQISRLGTWQISIGDGIIGWSDELYAIYGFQKKDFRPDLAINEQMVAPEYRVKVKKEIDNAIKNKSPFAIEYQIIQPSGIRKYVLSQGFYVEKEHKIVGTLQDITELKEAVLKLKINESLFREAEIVSHSGSWEWIEGKEFVLCSDEMYNLHGYLPHSVFINLSFYKKLIHKDDVQKVMDEISVAYQNKAKFKINYRIVWPSGEIRHVLSTAEYKKISLNENYAYIGNTQDVTQLREAQVLLEEKMVELKRSNQDLEQFAYIASHDLQEPLRKIQSFGNRLNDKFSEVLTEEGLDYLGRMRNAASRMRILIDDLLNFSKAARDQKNYLRLNMASVIEKSIRILDHSIETSKAEIELDANLEIEGIETQLVQLFQNLISNSMKFTKPGQRPHIEITAQTRSGAEIKMEGIDQEQHYAVIEVRDKGIGFDEENAEKIFDIFYRLHARTAYDGTGIGLAICRRIAENHFGFIYANSDPGKGASFTLVLPQKQIK</sequence>
<dbReference type="CDD" id="cd00082">
    <property type="entry name" value="HisKA"/>
    <property type="match status" value="1"/>
</dbReference>
<dbReference type="InterPro" id="IPR013655">
    <property type="entry name" value="PAS_fold_3"/>
</dbReference>
<dbReference type="InterPro" id="IPR036890">
    <property type="entry name" value="HATPase_C_sf"/>
</dbReference>
<evidence type="ECO:0000313" key="8">
    <source>
        <dbReference type="EMBL" id="TDQ09635.1"/>
    </source>
</evidence>
<dbReference type="InterPro" id="IPR052162">
    <property type="entry name" value="Sensor_kinase/Photoreceptor"/>
</dbReference>
<dbReference type="Gene3D" id="2.10.70.100">
    <property type="match status" value="2"/>
</dbReference>
<dbReference type="OrthoDB" id="9766459at2"/>
<evidence type="ECO:0000256" key="5">
    <source>
        <dbReference type="ARBA" id="ARBA00022777"/>
    </source>
</evidence>
<dbReference type="InterPro" id="IPR000014">
    <property type="entry name" value="PAS"/>
</dbReference>
<dbReference type="SUPFAM" id="SSF47384">
    <property type="entry name" value="Homodimeric domain of signal transducing histidine kinase"/>
    <property type="match status" value="1"/>
</dbReference>
<dbReference type="PANTHER" id="PTHR43304">
    <property type="entry name" value="PHYTOCHROME-LIKE PROTEIN CPH1"/>
    <property type="match status" value="1"/>
</dbReference>
<dbReference type="PRINTS" id="PR00344">
    <property type="entry name" value="BCTRLSENSOR"/>
</dbReference>
<keyword evidence="5" id="KW-0418">Kinase</keyword>
<evidence type="ECO:0000256" key="6">
    <source>
        <dbReference type="SAM" id="Coils"/>
    </source>
</evidence>
<dbReference type="EC" id="2.7.13.3" evidence="2"/>
<feature type="domain" description="Histidine kinase" evidence="7">
    <location>
        <begin position="314"/>
        <end position="541"/>
    </location>
</feature>
<dbReference type="InterPro" id="IPR003661">
    <property type="entry name" value="HisK_dim/P_dom"/>
</dbReference>
<dbReference type="Gene3D" id="1.10.287.130">
    <property type="match status" value="1"/>
</dbReference>
<dbReference type="Gene3D" id="3.30.565.10">
    <property type="entry name" value="Histidine kinase-like ATPase, C-terminal domain"/>
    <property type="match status" value="1"/>
</dbReference>
<keyword evidence="6" id="KW-0175">Coiled coil</keyword>
<dbReference type="Pfam" id="PF02518">
    <property type="entry name" value="HATPase_c"/>
    <property type="match status" value="1"/>
</dbReference>
<dbReference type="PANTHER" id="PTHR43304:SF1">
    <property type="entry name" value="PAC DOMAIN-CONTAINING PROTEIN"/>
    <property type="match status" value="1"/>
</dbReference>
<dbReference type="Proteomes" id="UP000295620">
    <property type="component" value="Unassembled WGS sequence"/>
</dbReference>
<dbReference type="EMBL" id="SNYC01000004">
    <property type="protein sequence ID" value="TDQ09635.1"/>
    <property type="molecule type" value="Genomic_DNA"/>
</dbReference>
<evidence type="ECO:0000256" key="1">
    <source>
        <dbReference type="ARBA" id="ARBA00000085"/>
    </source>
</evidence>
<evidence type="ECO:0000313" key="9">
    <source>
        <dbReference type="Proteomes" id="UP000295620"/>
    </source>
</evidence>
<dbReference type="InterPro" id="IPR035965">
    <property type="entry name" value="PAS-like_dom_sf"/>
</dbReference>
<dbReference type="SMART" id="SM00388">
    <property type="entry name" value="HisKA"/>
    <property type="match status" value="1"/>
</dbReference>
<keyword evidence="9" id="KW-1185">Reference proteome</keyword>
<dbReference type="SMART" id="SM00387">
    <property type="entry name" value="HATPase_c"/>
    <property type="match status" value="1"/>
</dbReference>
<evidence type="ECO:0000259" key="7">
    <source>
        <dbReference type="PROSITE" id="PS50109"/>
    </source>
</evidence>
<dbReference type="InterPro" id="IPR004358">
    <property type="entry name" value="Sig_transdc_His_kin-like_C"/>
</dbReference>
<protein>
    <recommendedName>
        <fullName evidence="2">histidine kinase</fullName>
        <ecNumber evidence="2">2.7.13.3</ecNumber>
    </recommendedName>
</protein>
<dbReference type="Pfam" id="PF08447">
    <property type="entry name" value="PAS_3"/>
    <property type="match status" value="2"/>
</dbReference>
<reference evidence="8 9" key="1">
    <citation type="submission" date="2019-03" db="EMBL/GenBank/DDBJ databases">
        <title>Genomic Encyclopedia of Archaeal and Bacterial Type Strains, Phase II (KMG-II): from individual species to whole genera.</title>
        <authorList>
            <person name="Goeker M."/>
        </authorList>
    </citation>
    <scope>NUCLEOTIDE SEQUENCE [LARGE SCALE GENOMIC DNA]</scope>
    <source>
        <strain evidence="8 9">DSM 19035</strain>
    </source>
</reference>
<gene>
    <name evidence="8" type="ORF">ATK78_1791</name>
</gene>
<dbReference type="RefSeq" id="WP_133575704.1">
    <property type="nucleotide sequence ID" value="NZ_SNYC01000004.1"/>
</dbReference>
<dbReference type="InterPro" id="IPR003594">
    <property type="entry name" value="HATPase_dom"/>
</dbReference>
<dbReference type="NCBIfam" id="TIGR00229">
    <property type="entry name" value="sensory_box"/>
    <property type="match status" value="1"/>
</dbReference>
<dbReference type="FunFam" id="3.30.565.10:FF:000006">
    <property type="entry name" value="Sensor histidine kinase WalK"/>
    <property type="match status" value="1"/>
</dbReference>
<dbReference type="InterPro" id="IPR005467">
    <property type="entry name" value="His_kinase_dom"/>
</dbReference>
<name>A0A4R6SYQ0_9SPHI</name>